<dbReference type="AlphaFoldDB" id="A0AA39M2R8"/>
<dbReference type="PANTHER" id="PTHR46163:SF5">
    <property type="entry name" value="TYROSINE-PROTEIN PHOSPHATASE"/>
    <property type="match status" value="1"/>
</dbReference>
<gene>
    <name evidence="4" type="ORF">QR680_013676</name>
</gene>
<evidence type="ECO:0000259" key="3">
    <source>
        <dbReference type="PROSITE" id="PS50056"/>
    </source>
</evidence>
<accession>A0AA39M2R8</accession>
<reference evidence="4" key="1">
    <citation type="submission" date="2023-06" db="EMBL/GenBank/DDBJ databases">
        <title>Genomic analysis of the entomopathogenic nematode Steinernema hermaphroditum.</title>
        <authorList>
            <person name="Schwarz E.M."/>
            <person name="Heppert J.K."/>
            <person name="Baniya A."/>
            <person name="Schwartz H.T."/>
            <person name="Tan C.-H."/>
            <person name="Antoshechkin I."/>
            <person name="Sternberg P.W."/>
            <person name="Goodrich-Blair H."/>
            <person name="Dillman A.R."/>
        </authorList>
    </citation>
    <scope>NUCLEOTIDE SEQUENCE</scope>
    <source>
        <strain evidence="4">PS9179</strain>
        <tissue evidence="4">Whole animal</tissue>
    </source>
</reference>
<dbReference type="GO" id="GO:0004725">
    <property type="term" value="F:protein tyrosine phosphatase activity"/>
    <property type="evidence" value="ECO:0007669"/>
    <property type="project" value="InterPro"/>
</dbReference>
<comment type="caution">
    <text evidence="4">The sequence shown here is derived from an EMBL/GenBank/DDBJ whole genome shotgun (WGS) entry which is preliminary data.</text>
</comment>
<dbReference type="PRINTS" id="PR00700">
    <property type="entry name" value="PRTYPHPHTASE"/>
</dbReference>
<dbReference type="CDD" id="cd00047">
    <property type="entry name" value="PTPc"/>
    <property type="match status" value="1"/>
</dbReference>
<dbReference type="SMART" id="SM00194">
    <property type="entry name" value="PTPc"/>
    <property type="match status" value="1"/>
</dbReference>
<proteinExistence type="predicted"/>
<name>A0AA39M2R8_9BILA</name>
<dbReference type="PROSITE" id="PS50055">
    <property type="entry name" value="TYR_PHOSPHATASE_PTP"/>
    <property type="match status" value="1"/>
</dbReference>
<dbReference type="PROSITE" id="PS00383">
    <property type="entry name" value="TYR_PHOSPHATASE_1"/>
    <property type="match status" value="1"/>
</dbReference>
<dbReference type="InterPro" id="IPR000242">
    <property type="entry name" value="PTP_cat"/>
</dbReference>
<feature type="compositionally biased region" description="Basic and acidic residues" evidence="1">
    <location>
        <begin position="12"/>
        <end position="57"/>
    </location>
</feature>
<dbReference type="SUPFAM" id="SSF52799">
    <property type="entry name" value="(Phosphotyrosine protein) phosphatases II"/>
    <property type="match status" value="1"/>
</dbReference>
<dbReference type="Pfam" id="PF00102">
    <property type="entry name" value="Y_phosphatase"/>
    <property type="match status" value="1"/>
</dbReference>
<protein>
    <recommendedName>
        <fullName evidence="6">Tyrosine-protein phosphatase domain-containing protein</fullName>
    </recommendedName>
</protein>
<feature type="domain" description="Tyrosine-protein phosphatase" evidence="2">
    <location>
        <begin position="110"/>
        <end position="365"/>
    </location>
</feature>
<dbReference type="InterPro" id="IPR000387">
    <property type="entry name" value="Tyr_Pase_dom"/>
</dbReference>
<dbReference type="InterPro" id="IPR016130">
    <property type="entry name" value="Tyr_Pase_AS"/>
</dbReference>
<dbReference type="InterPro" id="IPR052782">
    <property type="entry name" value="Oocyte-zygote_transition_reg"/>
</dbReference>
<evidence type="ECO:0000313" key="4">
    <source>
        <dbReference type="EMBL" id="KAK0418623.1"/>
    </source>
</evidence>
<dbReference type="SMART" id="SM00404">
    <property type="entry name" value="PTPc_motif"/>
    <property type="match status" value="1"/>
</dbReference>
<dbReference type="Proteomes" id="UP001175271">
    <property type="component" value="Unassembled WGS sequence"/>
</dbReference>
<feature type="region of interest" description="Disordered" evidence="1">
    <location>
        <begin position="551"/>
        <end position="573"/>
    </location>
</feature>
<dbReference type="InterPro" id="IPR003595">
    <property type="entry name" value="Tyr_Pase_cat"/>
</dbReference>
<feature type="compositionally biased region" description="Basic and acidic residues" evidence="1">
    <location>
        <begin position="66"/>
        <end position="81"/>
    </location>
</feature>
<keyword evidence="5" id="KW-1185">Reference proteome</keyword>
<evidence type="ECO:0008006" key="6">
    <source>
        <dbReference type="Google" id="ProtNLM"/>
    </source>
</evidence>
<sequence>MAFGLQAALSKIMDKLDKKPELDEEKKEEKKEERKEEKKEDKVTKRENDAKPKEEVSKRRRKEKKTPKGDKAVDKEREKRMKATLPKAANSQEEINKWANKTLDKGIRGLQEDFQKMKSFVPERNDAVAFGLPANKVKNRYNDIVCLDSSRVKINNFGPDNEYIHANYVSTAFATHRFICCQGPMDNTMVDFWRMVVQEEAQVILMLCNVVEAKQKKCAEYYPTKLHQPATFGEVTVKAVKQTTLADEPSVEITLLQVKSGSTKLMLKHYHWVDWPDKGVPEVSLTITNMLTSVRGSKKPIIVHCSAGIGRTGTVVCVEFLLERMTYGQSCEDTVEVLKDLRRQRAASVQTEIQYLYIHRIMLHYFIQRKSIDMSQRLLEFIDDYDYALKKAIEQENQKKAAKAAAAAAAAAAGTPPQAPTIAGTPPAVTPEKESYASTAVEGYFHVPTSTKMRAEQSSFPDKAPTPKGKGAFEAVIAKDIAKSKKGRADSTKEPKKLTKAEKFDACPSTDLETLECFKGKDKGLLKESNDKDKGLPKDFKYKDKELSKTNCDEKLKDTKPKPSESNNINAPDNVGNVLKVVLSQRAPVGNDKNIQKDGGICVDKDGNVLSTFAAPK</sequence>
<dbReference type="PANTHER" id="PTHR46163">
    <property type="entry name" value="TYROSINE-PROTEIN PHOSPHATASE-RELATED"/>
    <property type="match status" value="1"/>
</dbReference>
<feature type="domain" description="Tyrosine specific protein phosphatases" evidence="3">
    <location>
        <begin position="285"/>
        <end position="356"/>
    </location>
</feature>
<dbReference type="EMBL" id="JAUCMV010000002">
    <property type="protein sequence ID" value="KAK0418623.1"/>
    <property type="molecule type" value="Genomic_DNA"/>
</dbReference>
<dbReference type="InterPro" id="IPR029021">
    <property type="entry name" value="Prot-tyrosine_phosphatase-like"/>
</dbReference>
<evidence type="ECO:0000256" key="1">
    <source>
        <dbReference type="SAM" id="MobiDB-lite"/>
    </source>
</evidence>
<evidence type="ECO:0000259" key="2">
    <source>
        <dbReference type="PROSITE" id="PS50055"/>
    </source>
</evidence>
<feature type="compositionally biased region" description="Basic and acidic residues" evidence="1">
    <location>
        <begin position="551"/>
        <end position="563"/>
    </location>
</feature>
<dbReference type="PROSITE" id="PS50056">
    <property type="entry name" value="TYR_PHOSPHATASE_2"/>
    <property type="match status" value="1"/>
</dbReference>
<dbReference type="Gene3D" id="3.90.190.10">
    <property type="entry name" value="Protein tyrosine phosphatase superfamily"/>
    <property type="match status" value="1"/>
</dbReference>
<evidence type="ECO:0000313" key="5">
    <source>
        <dbReference type="Proteomes" id="UP001175271"/>
    </source>
</evidence>
<feature type="region of interest" description="Disordered" evidence="1">
    <location>
        <begin position="1"/>
        <end position="90"/>
    </location>
</feature>
<organism evidence="4 5">
    <name type="scientific">Steinernema hermaphroditum</name>
    <dbReference type="NCBI Taxonomy" id="289476"/>
    <lineage>
        <taxon>Eukaryota</taxon>
        <taxon>Metazoa</taxon>
        <taxon>Ecdysozoa</taxon>
        <taxon>Nematoda</taxon>
        <taxon>Chromadorea</taxon>
        <taxon>Rhabditida</taxon>
        <taxon>Tylenchina</taxon>
        <taxon>Panagrolaimomorpha</taxon>
        <taxon>Strongyloidoidea</taxon>
        <taxon>Steinernematidae</taxon>
        <taxon>Steinernema</taxon>
    </lineage>
</organism>